<dbReference type="GO" id="GO:0048038">
    <property type="term" value="F:quinone binding"/>
    <property type="evidence" value="ECO:0007669"/>
    <property type="project" value="UniProtKB-KW"/>
</dbReference>
<protein>
    <recommendedName>
        <fullName evidence="5">NADH-quinone oxidoreductase subunit N</fullName>
        <ecNumber evidence="5">7.1.1.-</ecNumber>
    </recommendedName>
    <alternativeName>
        <fullName evidence="5">NADH dehydrogenase I subunit N</fullName>
    </alternativeName>
    <alternativeName>
        <fullName evidence="5">NDH-1 subunit N</fullName>
    </alternativeName>
</protein>
<feature type="transmembrane region" description="Helical" evidence="5">
    <location>
        <begin position="138"/>
        <end position="159"/>
    </location>
</feature>
<feature type="domain" description="NADH:quinone oxidoreductase/Mrp antiporter transmembrane" evidence="7">
    <location>
        <begin position="134"/>
        <end position="417"/>
    </location>
</feature>
<evidence type="ECO:0000313" key="9">
    <source>
        <dbReference type="Proteomes" id="UP000294752"/>
    </source>
</evidence>
<evidence type="ECO:0000313" key="8">
    <source>
        <dbReference type="EMBL" id="TDS11091.1"/>
    </source>
</evidence>
<comment type="catalytic activity">
    <reaction evidence="5">
        <text>a quinone + NADH + 5 H(+)(in) = a quinol + NAD(+) + 4 H(+)(out)</text>
        <dbReference type="Rhea" id="RHEA:57888"/>
        <dbReference type="ChEBI" id="CHEBI:15378"/>
        <dbReference type="ChEBI" id="CHEBI:24646"/>
        <dbReference type="ChEBI" id="CHEBI:57540"/>
        <dbReference type="ChEBI" id="CHEBI:57945"/>
        <dbReference type="ChEBI" id="CHEBI:132124"/>
    </reaction>
</comment>
<feature type="transmembrane region" description="Helical" evidence="5">
    <location>
        <begin position="250"/>
        <end position="271"/>
    </location>
</feature>
<dbReference type="Proteomes" id="UP000294752">
    <property type="component" value="Unassembled WGS sequence"/>
</dbReference>
<keyword evidence="5" id="KW-0813">Transport</keyword>
<proteinExistence type="inferred from homology"/>
<keyword evidence="4 5" id="KW-0472">Membrane</keyword>
<dbReference type="InterPro" id="IPR010096">
    <property type="entry name" value="NADH-Q_OxRdtase_suN/2"/>
</dbReference>
<comment type="subunit">
    <text evidence="5">NDH-1 is composed of 14 different subunits. Subunits NuoA, H, J, K, L, M, N constitute the membrane sector of the complex.</text>
</comment>
<reference evidence="8 9" key="1">
    <citation type="submission" date="2019-03" db="EMBL/GenBank/DDBJ databases">
        <title>Genomic Encyclopedia of Type Strains, Phase III (KMG-III): the genomes of soil and plant-associated and newly described type strains.</title>
        <authorList>
            <person name="Whitman W."/>
        </authorList>
    </citation>
    <scope>NUCLEOTIDE SEQUENCE [LARGE SCALE GENOMIC DNA]</scope>
    <source>
        <strain evidence="8 9">CGMCC 1.12801</strain>
    </source>
</reference>
<name>A0A4R7CSU6_9SPHI</name>
<organism evidence="8 9">
    <name type="scientific">Sphingobacterium paludis</name>
    <dbReference type="NCBI Taxonomy" id="1476465"/>
    <lineage>
        <taxon>Bacteria</taxon>
        <taxon>Pseudomonadati</taxon>
        <taxon>Bacteroidota</taxon>
        <taxon>Sphingobacteriia</taxon>
        <taxon>Sphingobacteriales</taxon>
        <taxon>Sphingobacteriaceae</taxon>
        <taxon>Sphingobacterium</taxon>
    </lineage>
</organism>
<feature type="transmembrane region" description="Helical" evidence="5">
    <location>
        <begin position="50"/>
        <end position="68"/>
    </location>
</feature>
<dbReference type="EMBL" id="SNZV01000008">
    <property type="protein sequence ID" value="TDS11091.1"/>
    <property type="molecule type" value="Genomic_DNA"/>
</dbReference>
<dbReference type="RefSeq" id="WP_133641524.1">
    <property type="nucleotide sequence ID" value="NZ_SNZV01000008.1"/>
</dbReference>
<evidence type="ECO:0000256" key="2">
    <source>
        <dbReference type="ARBA" id="ARBA00022692"/>
    </source>
</evidence>
<keyword evidence="3 5" id="KW-1133">Transmembrane helix</keyword>
<feature type="transmembrane region" description="Helical" evidence="5">
    <location>
        <begin position="117"/>
        <end position="132"/>
    </location>
</feature>
<dbReference type="PANTHER" id="PTHR22773">
    <property type="entry name" value="NADH DEHYDROGENASE"/>
    <property type="match status" value="1"/>
</dbReference>
<keyword evidence="5" id="KW-0520">NAD</keyword>
<dbReference type="GO" id="GO:0042773">
    <property type="term" value="P:ATP synthesis coupled electron transport"/>
    <property type="evidence" value="ECO:0007669"/>
    <property type="project" value="InterPro"/>
</dbReference>
<evidence type="ECO:0000259" key="7">
    <source>
        <dbReference type="Pfam" id="PF00361"/>
    </source>
</evidence>
<evidence type="ECO:0000256" key="5">
    <source>
        <dbReference type="HAMAP-Rule" id="MF_00445"/>
    </source>
</evidence>
<comment type="function">
    <text evidence="5">NDH-1 shuttles electrons from NADH, via FMN and iron-sulfur (Fe-S) centers, to quinones in the respiratory chain. The immediate electron acceptor for the enzyme in this species is believed to be a menaquinone. Couples the redox reaction to proton translocation (for every two electrons transferred, four hydrogen ions are translocated across the cytoplasmic membrane), and thus conserves the redox energy in a proton gradient.</text>
</comment>
<keyword evidence="9" id="KW-1185">Reference proteome</keyword>
<gene>
    <name evidence="5" type="primary">nuoN</name>
    <name evidence="8" type="ORF">B0I21_108151</name>
</gene>
<dbReference type="PRINTS" id="PR01437">
    <property type="entry name" value="NUOXDRDTASE4"/>
</dbReference>
<feature type="transmembrane region" description="Helical" evidence="5">
    <location>
        <begin position="380"/>
        <end position="402"/>
    </location>
</feature>
<feature type="transmembrane region" description="Helical" evidence="5">
    <location>
        <begin position="213"/>
        <end position="238"/>
    </location>
</feature>
<feature type="transmembrane region" description="Helical" evidence="5">
    <location>
        <begin position="338"/>
        <end position="359"/>
    </location>
</feature>
<keyword evidence="5" id="KW-1278">Translocase</keyword>
<evidence type="ECO:0000256" key="1">
    <source>
        <dbReference type="ARBA" id="ARBA00004127"/>
    </source>
</evidence>
<keyword evidence="2 5" id="KW-0812">Transmembrane</keyword>
<comment type="similarity">
    <text evidence="5">Belongs to the complex I subunit 2 family.</text>
</comment>
<feature type="transmembrane region" description="Helical" evidence="5">
    <location>
        <begin position="277"/>
        <end position="300"/>
    </location>
</feature>
<dbReference type="GO" id="GO:0008137">
    <property type="term" value="F:NADH dehydrogenase (ubiquinone) activity"/>
    <property type="evidence" value="ECO:0007669"/>
    <property type="project" value="InterPro"/>
</dbReference>
<feature type="transmembrane region" description="Helical" evidence="5">
    <location>
        <begin position="465"/>
        <end position="491"/>
    </location>
</feature>
<dbReference type="OrthoDB" id="9811718at2"/>
<dbReference type="AlphaFoldDB" id="A0A4R7CSU6"/>
<evidence type="ECO:0000256" key="3">
    <source>
        <dbReference type="ARBA" id="ARBA00022989"/>
    </source>
</evidence>
<comment type="caution">
    <text evidence="8">The sequence shown here is derived from an EMBL/GenBank/DDBJ whole genome shotgun (WGS) entry which is preliminary data.</text>
</comment>
<feature type="transmembrane region" description="Helical" evidence="5">
    <location>
        <begin position="312"/>
        <end position="332"/>
    </location>
</feature>
<dbReference type="GO" id="GO:0005886">
    <property type="term" value="C:plasma membrane"/>
    <property type="evidence" value="ECO:0007669"/>
    <property type="project" value="UniProtKB-SubCell"/>
</dbReference>
<accession>A0A4R7CSU6</accession>
<keyword evidence="5" id="KW-0874">Quinone</keyword>
<dbReference type="InterPro" id="IPR001750">
    <property type="entry name" value="ND/Mrp_TM"/>
</dbReference>
<keyword evidence="5" id="KW-1003">Cell membrane</keyword>
<feature type="transmembrane region" description="Helical" evidence="5">
    <location>
        <begin position="88"/>
        <end position="105"/>
    </location>
</feature>
<dbReference type="EC" id="7.1.1.-" evidence="5"/>
<evidence type="ECO:0000256" key="4">
    <source>
        <dbReference type="ARBA" id="ARBA00023136"/>
    </source>
</evidence>
<dbReference type="InterPro" id="IPR003918">
    <property type="entry name" value="NADH_UbQ_OxRdtase"/>
</dbReference>
<sequence length="493" mass="53834">MTYTVTAPITDVLDQIMASIPLFKPELLLIGGFIATIVSALFVGKRLRNFTFAVYLLTILITIYFLQAQLPTVATGFSGMWMIDPLSTYARIIIATGGGIIGLFIQQRHKLGNNGDVYSILLAAILGMNVLCNSSNWILAFIGIETVSIASYVLVGYFSQNKAQAEAAMKYALFGSVCAAVMLYGLSLIYGLTGSLDFQSPEQLQGLMVAPEPILTIALLFVFVGIGFKLSFVPFHVWSPDVYEGAPTAITAFLSTIPKIGALILFTRLYTAWSSTAFYFSDLTTSFILFVSITSMLVGNLAALRQKNIKRLMAYSSIGHTGFLLMAVFAYQANYPYLLFYIMAYVLMNLATFIFIDALEERTGSTALSAYAGLGRKMPILFTSLTVLAVSLVGLPPTIGFIGKLLVFTAVFDTYQMADEGAVLFLLIVGALTAVISLFYYFRIPFYAFLKNNESPDIVSSDSKILVWLGYVLTACVILLGLFPSILLNLITS</sequence>
<feature type="transmembrane region" description="Helical" evidence="5">
    <location>
        <begin position="422"/>
        <end position="444"/>
    </location>
</feature>
<evidence type="ECO:0000256" key="6">
    <source>
        <dbReference type="RuleBase" id="RU000320"/>
    </source>
</evidence>
<feature type="transmembrane region" description="Helical" evidence="5">
    <location>
        <begin position="171"/>
        <end position="193"/>
    </location>
</feature>
<dbReference type="HAMAP" id="MF_00445">
    <property type="entry name" value="NDH1_NuoN_1"/>
    <property type="match status" value="1"/>
</dbReference>
<dbReference type="Pfam" id="PF00361">
    <property type="entry name" value="Proton_antipo_M"/>
    <property type="match status" value="1"/>
</dbReference>
<feature type="transmembrane region" description="Helical" evidence="5">
    <location>
        <begin position="27"/>
        <end position="43"/>
    </location>
</feature>
<dbReference type="GO" id="GO:0012505">
    <property type="term" value="C:endomembrane system"/>
    <property type="evidence" value="ECO:0007669"/>
    <property type="project" value="UniProtKB-SubCell"/>
</dbReference>
<comment type="subcellular location">
    <subcellularLocation>
        <location evidence="5">Cell membrane</location>
        <topology evidence="5">Multi-pass membrane protein</topology>
    </subcellularLocation>
    <subcellularLocation>
        <location evidence="1">Endomembrane system</location>
        <topology evidence="1">Multi-pass membrane protein</topology>
    </subcellularLocation>
    <subcellularLocation>
        <location evidence="6">Membrane</location>
        <topology evidence="6">Multi-pass membrane protein</topology>
    </subcellularLocation>
</comment>
<dbReference type="GO" id="GO:0050136">
    <property type="term" value="F:NADH dehydrogenase (quinone) (non-electrogenic) activity"/>
    <property type="evidence" value="ECO:0007669"/>
    <property type="project" value="UniProtKB-UniRule"/>
</dbReference>